<gene>
    <name evidence="1" type="ORF">D5086_003168</name>
</gene>
<accession>A0ACC4D401</accession>
<organism evidence="1 2">
    <name type="scientific">Populus alba</name>
    <name type="common">White poplar</name>
    <dbReference type="NCBI Taxonomy" id="43335"/>
    <lineage>
        <taxon>Eukaryota</taxon>
        <taxon>Viridiplantae</taxon>
        <taxon>Streptophyta</taxon>
        <taxon>Embryophyta</taxon>
        <taxon>Tracheophyta</taxon>
        <taxon>Spermatophyta</taxon>
        <taxon>Magnoliopsida</taxon>
        <taxon>eudicotyledons</taxon>
        <taxon>Gunneridae</taxon>
        <taxon>Pentapetalae</taxon>
        <taxon>rosids</taxon>
        <taxon>fabids</taxon>
        <taxon>Malpighiales</taxon>
        <taxon>Salicaceae</taxon>
        <taxon>Saliceae</taxon>
        <taxon>Populus</taxon>
    </lineage>
</organism>
<comment type="caution">
    <text evidence="1">The sequence shown here is derived from an EMBL/GenBank/DDBJ whole genome shotgun (WGS) entry which is preliminary data.</text>
</comment>
<dbReference type="EMBL" id="RCHU02000001">
    <property type="protein sequence ID" value="KAL3612148.1"/>
    <property type="molecule type" value="Genomic_DNA"/>
</dbReference>
<keyword evidence="2" id="KW-1185">Reference proteome</keyword>
<reference evidence="1 2" key="1">
    <citation type="journal article" date="2024" name="Plant Biotechnol. J.">
        <title>Genome and CRISPR/Cas9 system of a widespread forest tree (Populus alba) in the world.</title>
        <authorList>
            <person name="Liu Y.J."/>
            <person name="Jiang P.F."/>
            <person name="Han X.M."/>
            <person name="Li X.Y."/>
            <person name="Wang H.M."/>
            <person name="Wang Y.J."/>
            <person name="Wang X.X."/>
            <person name="Zeng Q.Y."/>
        </authorList>
    </citation>
    <scope>NUCLEOTIDE SEQUENCE [LARGE SCALE GENOMIC DNA]</scope>
    <source>
        <strain evidence="2">cv. PAL-ZL1</strain>
    </source>
</reference>
<evidence type="ECO:0000313" key="1">
    <source>
        <dbReference type="EMBL" id="KAL3612148.1"/>
    </source>
</evidence>
<protein>
    <submittedName>
        <fullName evidence="1">Uncharacterized protein</fullName>
    </submittedName>
</protein>
<sequence length="197" mass="22423">MKSCLKRFCSASSQEVSKSKPQIFFSKNARMRVRQKIYAVFELQRMDDLNIGEKFIIEKVQQRFAGWKAKGVLVLEGVTTRSNDSVLWKSIVVVSDKLKSEIHCRFALLLYSHMTSISTCFQITQRILLLQRDMGFCYCQANCLNNGNKAEPPKLAIELSQLILSSMGRKHLLTRMKISGGYAANLGKLLEKGHKQD</sequence>
<name>A0ACC4D401_POPAL</name>
<evidence type="ECO:0000313" key="2">
    <source>
        <dbReference type="Proteomes" id="UP000309997"/>
    </source>
</evidence>
<proteinExistence type="predicted"/>
<dbReference type="Proteomes" id="UP000309997">
    <property type="component" value="Unassembled WGS sequence"/>
</dbReference>